<proteinExistence type="predicted"/>
<comment type="caution">
    <text evidence="2">The sequence shown here is derived from an EMBL/GenBank/DDBJ whole genome shotgun (WGS) entry which is preliminary data.</text>
</comment>
<dbReference type="SMART" id="SM00773">
    <property type="entry name" value="WGR"/>
    <property type="match status" value="1"/>
</dbReference>
<protein>
    <submittedName>
        <fullName evidence="2">WGR domain protein</fullName>
    </submittedName>
</protein>
<dbReference type="PATRIC" id="fig|887901.3.peg.451"/>
<dbReference type="CDD" id="cd07996">
    <property type="entry name" value="WGR_MMR_like"/>
    <property type="match status" value="1"/>
</dbReference>
<dbReference type="AlphaFoldDB" id="Z4X042"/>
<dbReference type="Proteomes" id="UP000023482">
    <property type="component" value="Unassembled WGS sequence"/>
</dbReference>
<dbReference type="Gene3D" id="2.20.140.10">
    <property type="entry name" value="WGR domain"/>
    <property type="match status" value="1"/>
</dbReference>
<dbReference type="InterPro" id="IPR050458">
    <property type="entry name" value="LolB"/>
</dbReference>
<evidence type="ECO:0000313" key="2">
    <source>
        <dbReference type="EMBL" id="EWC93059.1"/>
    </source>
</evidence>
<dbReference type="InterPro" id="IPR049809">
    <property type="entry name" value="YehF/YfeS-like_WGR"/>
</dbReference>
<feature type="domain" description="WGR" evidence="1">
    <location>
        <begin position="1"/>
        <end position="82"/>
    </location>
</feature>
<sequence>MCREMIRVMRLADDKSDKFWRIETLGSDFVINWGKTGTSGRYELKACQDEDSCQRQVDELIRVKIKKGYSDLTSFCPQGQYYYDDDTFGLHPLTSHPVFRKYFTDDFYYSSVTESAPFGSDEGIDALWELSDLLRRRPHAELVDFPQSVLMKLYQLPYFPPHDETLDELRELEGKEHAGQPMLHVLRRTDRVIIASALAHIKITGELDSQLHELALRAIARLSKLTELGLPVRLTSDTLRAITEDLSRYDREVIRAKQA</sequence>
<name>Z4X042_9PORP</name>
<reference evidence="2 3" key="1">
    <citation type="submission" date="2014-01" db="EMBL/GenBank/DDBJ databases">
        <authorList>
            <person name="Durkin A.S."/>
            <person name="McCorrison J."/>
            <person name="Torralba M."/>
            <person name="Gillis M."/>
            <person name="Haft D.H."/>
            <person name="Methe B."/>
            <person name="Sutton G."/>
            <person name="Nelson K.E."/>
        </authorList>
    </citation>
    <scope>NUCLEOTIDE SEQUENCE [LARGE SCALE GENOMIC DNA]</scope>
    <source>
        <strain evidence="2 3">ATCC 51270</strain>
    </source>
</reference>
<dbReference type="EMBL" id="JDFF01000009">
    <property type="protein sequence ID" value="EWC93059.1"/>
    <property type="molecule type" value="Genomic_DNA"/>
</dbReference>
<dbReference type="InterPro" id="IPR036930">
    <property type="entry name" value="WGR_dom_sf"/>
</dbReference>
<keyword evidence="3" id="KW-1185">Reference proteome</keyword>
<dbReference type="Pfam" id="PF05406">
    <property type="entry name" value="WGR"/>
    <property type="match status" value="1"/>
</dbReference>
<evidence type="ECO:0000313" key="3">
    <source>
        <dbReference type="Proteomes" id="UP000023482"/>
    </source>
</evidence>
<dbReference type="PANTHER" id="PTHR30634">
    <property type="entry name" value="OUTER MEMBRANE LOLAB LIPOPROTEIN INSERTION APPARATUS"/>
    <property type="match status" value="1"/>
</dbReference>
<accession>Z4X042</accession>
<dbReference type="SUPFAM" id="SSF142921">
    <property type="entry name" value="WGR domain-like"/>
    <property type="match status" value="1"/>
</dbReference>
<gene>
    <name evidence="2" type="ORF">HMPREF0636_1331</name>
</gene>
<dbReference type="PANTHER" id="PTHR30634:SF13">
    <property type="entry name" value="PROTEIN YEHF"/>
    <property type="match status" value="1"/>
</dbReference>
<dbReference type="InterPro" id="IPR008893">
    <property type="entry name" value="WGR_domain"/>
</dbReference>
<dbReference type="PROSITE" id="PS51977">
    <property type="entry name" value="WGR"/>
    <property type="match status" value="1"/>
</dbReference>
<evidence type="ECO:0000259" key="1">
    <source>
        <dbReference type="PROSITE" id="PS51977"/>
    </source>
</evidence>
<organism evidence="2 3">
    <name type="scientific">Porphyromonas catoniae ATCC 51270</name>
    <dbReference type="NCBI Taxonomy" id="887901"/>
    <lineage>
        <taxon>Bacteria</taxon>
        <taxon>Pseudomonadati</taxon>
        <taxon>Bacteroidota</taxon>
        <taxon>Bacteroidia</taxon>
        <taxon>Bacteroidales</taxon>
        <taxon>Porphyromonadaceae</taxon>
        <taxon>Porphyromonas</taxon>
    </lineage>
</organism>